<feature type="region of interest" description="Disordered" evidence="2">
    <location>
        <begin position="1131"/>
        <end position="1346"/>
    </location>
</feature>
<feature type="compositionally biased region" description="Basic and acidic residues" evidence="2">
    <location>
        <begin position="984"/>
        <end position="993"/>
    </location>
</feature>
<feature type="region of interest" description="Disordered" evidence="2">
    <location>
        <begin position="115"/>
        <end position="147"/>
    </location>
</feature>
<feature type="region of interest" description="Disordered" evidence="2">
    <location>
        <begin position="47"/>
        <end position="66"/>
    </location>
</feature>
<accession>A0A0F7UM36</accession>
<feature type="compositionally biased region" description="Basic and acidic residues" evidence="2">
    <location>
        <begin position="1068"/>
        <end position="1078"/>
    </location>
</feature>
<feature type="region of interest" description="Disordered" evidence="2">
    <location>
        <begin position="1365"/>
        <end position="1706"/>
    </location>
</feature>
<protein>
    <submittedName>
        <fullName evidence="3">Uncharacterized protein</fullName>
    </submittedName>
</protein>
<feature type="compositionally biased region" description="Low complexity" evidence="2">
    <location>
        <begin position="1143"/>
        <end position="1242"/>
    </location>
</feature>
<feature type="compositionally biased region" description="Low complexity" evidence="2">
    <location>
        <begin position="47"/>
        <end position="57"/>
    </location>
</feature>
<feature type="region of interest" description="Disordered" evidence="2">
    <location>
        <begin position="796"/>
        <end position="829"/>
    </location>
</feature>
<keyword evidence="1" id="KW-0175">Coiled coil</keyword>
<evidence type="ECO:0000256" key="1">
    <source>
        <dbReference type="SAM" id="Coils"/>
    </source>
</evidence>
<feature type="compositionally biased region" description="Basic and acidic residues" evidence="2">
    <location>
        <begin position="952"/>
        <end position="966"/>
    </location>
</feature>
<feature type="region of interest" description="Disordered" evidence="2">
    <location>
        <begin position="908"/>
        <end position="1018"/>
    </location>
</feature>
<feature type="compositionally biased region" description="Low complexity" evidence="2">
    <location>
        <begin position="1379"/>
        <end position="1423"/>
    </location>
</feature>
<sequence>MDFFAGKYPSSACQAAASPPVCPHTFPLVDGFTGEVYTIDLRHPLLSSPHSRSSSAPESPPGARPTWLSLQHFLTRHVIPALPSPGVSTRSGSFGKLSAENAASTACLSPLPSSPRWYSGPADKGESGRAVSPVPPSPHAPASGLASWFASGGQGGASSRKGAAADAGADVLFPEGSVVLILERTSTSLAFEVNRHRDSSPHPSGACLQPGEPGPIFCYRLDLLFSPLDAALVRPVDAPREGDTTCAGAEKPDALSAFAAARQGQTDGLDGANAATPFAPASTHLHTYHAQSLLTEPGSVSEHRGWGSRLGRAVPFPLPYASPSLEKRLSSAEQRAVQTASALCTDSGLQHFAASVRTAAQLLAAGRARAQAAAALLRRLPLQRQSALVVQGNLERHLDVASRWLSTLSSRLAEDRRLQQPLFDGLPSLFALFASCILPRSLHAQAGDCSALGCDDSQQNPAFSASAPSFAPAPSTLGDALDLATIERHVAGLEAQREQMYVQLKELERRCSEACEAASAAGRRAVTVAERGGAIEEESRRIEAAGQEQEMLFHRVLEALPPPPIAYSQYSPDQLHERQRRQSAALQELRRVAEEQAASEERVARLWARRGDEFLSALRRSFQGKIEVKHHRDVGLLLNEASQRVAISVLQLGRLYAVPRACALAVQECQRRRRFRCAYTAAARAAQEQLDRARSGEEAARLHFLETCGHALPVSLFEPLRECDVPRVYVQGPADFDQNLASLLNLDFSSFPPDGNKVAGGEAAISTRVREAEGENFGDAPDGARPTDACAVQSLWVSEAPQERRPGKDPRSVWGERDTNPSHRSLSPSRRIREELAEKQEQEFEQKLIQASLSDASAAATLAAERLRSEIMRRGGEEAKRQFADAQASKLGSLSSCWSGAQEAAGDSRLASKAEKQARAPFASGAETELGDKRRLHEETAAVQPAWAAHPVVEEKDQLVESDSRGVRTPQTEGHPFVSGSRAEAVHEEDGHSKGRLTSVPDSREHETDHAEGRRQLGSVLESEIVSRNASATEGFVQRLDIDPAFRKFEVGDGQHALRRLESLLNEKGGEIEEERGRAASQHSPGLRDAAPVASSSPPWGGSMNGVHASSKEESESLGFSALCTQHGEISTGRTEVSCRDGASPFPSSSSSSSSSISSSSSSSSCPTSSSSCPTSSSSCATSSFSCPTSSSSCPTSSSSSPFPSSSSVSSSASSSFSSSSSASFTRSSPSSSSALGFAPSSVEEPRRKGEQQEQRSRDEAGGERFEEQARRSVEEGKEGGGRPEAECEEFHFLAPVDPGISSRGESEVHTVSDAAKATKMATVLSGNDEAENAGDPSTSSAPVLREVGEKLRASVSLEHVEFAPLSPFTSECTPPLPSSASSSSSSPSSSSFVSPSSPSSSSFLSPSSPPSSAAASSSCPCPGESAPLPGPARDGEDPTSGTEDERGVQETGEGKETADGEADAMKHEDTRDEREKTPREETKETEESEQSDTKQGETENAREIHTPDDAGECEGRDAGEAGECEGRDTGEAGECEGRDTGEAGECEGRDAGDAGECEGRDTGEAGECEGRDAGDAGECEGRDTGEAGECEGRDTGDAGECEGRDAGEAGECEGRDAGEAGECEGRDADEAGECEGRDTGDAGECEGRDAGEAGECEGRDAGEAGECEGRDAGEAGECEGRDAGDVREEAVPHGNGPEADTEVED</sequence>
<feature type="coiled-coil region" evidence="1">
    <location>
        <begin position="490"/>
        <end position="524"/>
    </location>
</feature>
<dbReference type="EMBL" id="LN714487">
    <property type="protein sequence ID" value="CEL70993.1"/>
    <property type="molecule type" value="Genomic_DNA"/>
</dbReference>
<feature type="compositionally biased region" description="Basic and acidic residues" evidence="2">
    <location>
        <begin position="1002"/>
        <end position="1015"/>
    </location>
</feature>
<feature type="compositionally biased region" description="Basic and acidic residues" evidence="2">
    <location>
        <begin position="1492"/>
        <end position="1692"/>
    </location>
</feature>
<feature type="region of interest" description="Disordered" evidence="2">
    <location>
        <begin position="1066"/>
        <end position="1114"/>
    </location>
</feature>
<feature type="compositionally biased region" description="Basic and acidic residues" evidence="2">
    <location>
        <begin position="1444"/>
        <end position="1483"/>
    </location>
</feature>
<proteinExistence type="predicted"/>
<feature type="compositionally biased region" description="Basic and acidic residues" evidence="2">
    <location>
        <begin position="1244"/>
        <end position="1292"/>
    </location>
</feature>
<name>A0A0F7UM36_NEOCL</name>
<feature type="compositionally biased region" description="Basic and acidic residues" evidence="2">
    <location>
        <begin position="930"/>
        <end position="940"/>
    </location>
</feature>
<evidence type="ECO:0000256" key="2">
    <source>
        <dbReference type="SAM" id="MobiDB-lite"/>
    </source>
</evidence>
<gene>
    <name evidence="3" type="ORF">BN1204_066560</name>
</gene>
<evidence type="ECO:0000313" key="3">
    <source>
        <dbReference type="EMBL" id="CEL70993.1"/>
    </source>
</evidence>
<organism evidence="3">
    <name type="scientific">Neospora caninum (strain Liverpool)</name>
    <dbReference type="NCBI Taxonomy" id="572307"/>
    <lineage>
        <taxon>Eukaryota</taxon>
        <taxon>Sar</taxon>
        <taxon>Alveolata</taxon>
        <taxon>Apicomplexa</taxon>
        <taxon>Conoidasida</taxon>
        <taxon>Coccidia</taxon>
        <taxon>Eucoccidiorida</taxon>
        <taxon>Eimeriorina</taxon>
        <taxon>Sarcocystidae</taxon>
        <taxon>Neospora</taxon>
    </lineage>
</organism>
<feature type="compositionally biased region" description="Basic and acidic residues" evidence="2">
    <location>
        <begin position="801"/>
        <end position="821"/>
    </location>
</feature>
<reference evidence="3" key="1">
    <citation type="journal article" date="2015" name="PLoS ONE">
        <title>Comprehensive Evaluation of Toxoplasma gondii VEG and Neospora caninum LIV Genomes with Tachyzoite Stage Transcriptome and Proteome Defines Novel Transcript Features.</title>
        <authorList>
            <person name="Ramaprasad A."/>
            <person name="Mourier T."/>
            <person name="Naeem R."/>
            <person name="Malas T.B."/>
            <person name="Moussa E."/>
            <person name="Panigrahi A."/>
            <person name="Vermont S.J."/>
            <person name="Otto T.D."/>
            <person name="Wastling J."/>
            <person name="Pain A."/>
        </authorList>
    </citation>
    <scope>NUCLEOTIDE SEQUENCE</scope>
    <source>
        <strain evidence="3">Liverpool</strain>
    </source>
</reference>